<feature type="region of interest" description="Disordered" evidence="1">
    <location>
        <begin position="234"/>
        <end position="258"/>
    </location>
</feature>
<name>A0ABQ8F5R4_9FUNG</name>
<gene>
    <name evidence="2" type="ORF">BASA50_008111</name>
</gene>
<feature type="compositionally biased region" description="Low complexity" evidence="1">
    <location>
        <begin position="239"/>
        <end position="258"/>
    </location>
</feature>
<dbReference type="Proteomes" id="UP001648503">
    <property type="component" value="Unassembled WGS sequence"/>
</dbReference>
<comment type="caution">
    <text evidence="2">The sequence shown here is derived from an EMBL/GenBank/DDBJ whole genome shotgun (WGS) entry which is preliminary data.</text>
</comment>
<reference evidence="2 3" key="1">
    <citation type="submission" date="2021-02" db="EMBL/GenBank/DDBJ databases">
        <title>Variation within the Batrachochytrium salamandrivorans European outbreak.</title>
        <authorList>
            <person name="Kelly M."/>
            <person name="Pasmans F."/>
            <person name="Shea T.P."/>
            <person name="Munoz J.F."/>
            <person name="Carranza S."/>
            <person name="Cuomo C.A."/>
            <person name="Martel A."/>
        </authorList>
    </citation>
    <scope>NUCLEOTIDE SEQUENCE [LARGE SCALE GENOMIC DNA]</scope>
    <source>
        <strain evidence="2 3">AMFP18/2</strain>
    </source>
</reference>
<feature type="region of interest" description="Disordered" evidence="1">
    <location>
        <begin position="447"/>
        <end position="468"/>
    </location>
</feature>
<accession>A0ABQ8F5R4</accession>
<protein>
    <submittedName>
        <fullName evidence="2">Uncharacterized protein</fullName>
    </submittedName>
</protein>
<feature type="region of interest" description="Disordered" evidence="1">
    <location>
        <begin position="549"/>
        <end position="581"/>
    </location>
</feature>
<sequence>MMLNTEHYSPGGGVTSVATMSTRANTGVDASDVCRSTRVGSAVTYTAETPTWTCPSSDITYLDQQYGRFAGVDTLAVYPPPLPLAPTAAFVSGPSTLMSTSSAPVATHRQPQAAYLPQQQQLPSAPFHPNHHAARSYSYPHHRVNPPSLSYPSDLQPHSYWDSRATALPNTASLPSVTASAAPLRIILPTLNSTYNEALDNRTSRTVVRTPSNPLPSASSLISMVDSMNHLDANPPSPAMSTLATPTTTTTQKPNSSQSLCAAHYRAVLRPATLESAFTHEAAPIPTVQAEGGRVMTDTCMTASTKNSSTATAAHVSHCRPADHLYRSGNYTRAYTYGPPPLASTYSNHRSRSHMDPIPNLNHPPRWVENTLPPSSIVSADVPQSSEHIYPQAVLDDSVRAYRAAAVNGGALCHNVQSAHHRLGREALVGNVVTAGAVSVPPLATTEYSGYSSTRSSNSCQSHPPPYHSQNDPLYSPYRCEEPCCSTYRHSYRPHSPYTRPPLYPPMSSSFPYSYQQPPLPHSPMPPTALSGISPTLCTALSVLPRSPDDHSSYISSTSALSSSDPGSLSHGPPDPKASPTLQDCLMLQRQRPPTHHHRRFSSMNTHIKPKDDCPNRKIAMVKFMSQLATVPQQIQILLKVVEEEPALRKVLERRSSMSSLVTGGCKTWITQCLRPILNCFFHCHQGDMAKFVITYPTHLVAKRFKEAGGCACSKN</sequence>
<dbReference type="EMBL" id="JAFCIX010000379">
    <property type="protein sequence ID" value="KAH6592496.1"/>
    <property type="molecule type" value="Genomic_DNA"/>
</dbReference>
<organism evidence="2 3">
    <name type="scientific">Batrachochytrium salamandrivorans</name>
    <dbReference type="NCBI Taxonomy" id="1357716"/>
    <lineage>
        <taxon>Eukaryota</taxon>
        <taxon>Fungi</taxon>
        <taxon>Fungi incertae sedis</taxon>
        <taxon>Chytridiomycota</taxon>
        <taxon>Chytridiomycota incertae sedis</taxon>
        <taxon>Chytridiomycetes</taxon>
        <taxon>Rhizophydiales</taxon>
        <taxon>Rhizophydiales incertae sedis</taxon>
        <taxon>Batrachochytrium</taxon>
    </lineage>
</organism>
<feature type="region of interest" description="Disordered" evidence="1">
    <location>
        <begin position="346"/>
        <end position="366"/>
    </location>
</feature>
<proteinExistence type="predicted"/>
<feature type="compositionally biased region" description="Low complexity" evidence="1">
    <location>
        <begin position="553"/>
        <end position="570"/>
    </location>
</feature>
<evidence type="ECO:0000256" key="1">
    <source>
        <dbReference type="SAM" id="MobiDB-lite"/>
    </source>
</evidence>
<evidence type="ECO:0000313" key="3">
    <source>
        <dbReference type="Proteomes" id="UP001648503"/>
    </source>
</evidence>
<feature type="compositionally biased region" description="Low complexity" evidence="1">
    <location>
        <begin position="449"/>
        <end position="459"/>
    </location>
</feature>
<feature type="region of interest" description="Disordered" evidence="1">
    <location>
        <begin position="590"/>
        <end position="609"/>
    </location>
</feature>
<keyword evidence="3" id="KW-1185">Reference proteome</keyword>
<evidence type="ECO:0000313" key="2">
    <source>
        <dbReference type="EMBL" id="KAH6592496.1"/>
    </source>
</evidence>